<name>A0A0E9X4R1_ANGAN</name>
<accession>A0A0E9X4R1</accession>
<reference evidence="1" key="2">
    <citation type="journal article" date="2015" name="Fish Shellfish Immunol.">
        <title>Early steps in the European eel (Anguilla anguilla)-Vibrio vulnificus interaction in the gills: Role of the RtxA13 toxin.</title>
        <authorList>
            <person name="Callol A."/>
            <person name="Pajuelo D."/>
            <person name="Ebbesson L."/>
            <person name="Teles M."/>
            <person name="MacKenzie S."/>
            <person name="Amaro C."/>
        </authorList>
    </citation>
    <scope>NUCLEOTIDE SEQUENCE</scope>
</reference>
<dbReference type="AlphaFoldDB" id="A0A0E9X4R1"/>
<reference evidence="1" key="1">
    <citation type="submission" date="2014-11" db="EMBL/GenBank/DDBJ databases">
        <authorList>
            <person name="Amaro Gonzalez C."/>
        </authorList>
    </citation>
    <scope>NUCLEOTIDE SEQUENCE</scope>
</reference>
<organism evidence="1">
    <name type="scientific">Anguilla anguilla</name>
    <name type="common">European freshwater eel</name>
    <name type="synonym">Muraena anguilla</name>
    <dbReference type="NCBI Taxonomy" id="7936"/>
    <lineage>
        <taxon>Eukaryota</taxon>
        <taxon>Metazoa</taxon>
        <taxon>Chordata</taxon>
        <taxon>Craniata</taxon>
        <taxon>Vertebrata</taxon>
        <taxon>Euteleostomi</taxon>
        <taxon>Actinopterygii</taxon>
        <taxon>Neopterygii</taxon>
        <taxon>Teleostei</taxon>
        <taxon>Anguilliformes</taxon>
        <taxon>Anguillidae</taxon>
        <taxon>Anguilla</taxon>
    </lineage>
</organism>
<dbReference type="EMBL" id="GBXM01011894">
    <property type="protein sequence ID" value="JAH96683.1"/>
    <property type="molecule type" value="Transcribed_RNA"/>
</dbReference>
<sequence length="106" mass="12538">MTLISLSCNGECFPLVPYVYLSFKEIKVKIFVVPVRSSVLRLHTLHAWVNRRDLVLLSTWGKYVRLGFCRCLFLVHSLHSQSYVAVLPWLLEFPLFYFIRSFHDFL</sequence>
<evidence type="ECO:0000313" key="1">
    <source>
        <dbReference type="EMBL" id="JAH96683.1"/>
    </source>
</evidence>
<proteinExistence type="predicted"/>
<protein>
    <submittedName>
        <fullName evidence="1">Uncharacterized protein</fullName>
    </submittedName>
</protein>